<keyword evidence="3" id="KW-0813">Transport</keyword>
<feature type="transmembrane region" description="Helical" evidence="10">
    <location>
        <begin position="288"/>
        <end position="309"/>
    </location>
</feature>
<dbReference type="Proteomes" id="UP000000759">
    <property type="component" value="Chromosome 1"/>
</dbReference>
<dbReference type="KEGG" id="pti:PHATRDRAFT_31731"/>
<dbReference type="PANTHER" id="PTHR10791">
    <property type="entry name" value="RAG1-ACTIVATING PROTEIN 1"/>
    <property type="match status" value="1"/>
</dbReference>
<dbReference type="TCDB" id="2.A.123.1.15">
    <property type="family name" value="the sweet, pq-loop, saliva, mtn3 (sweet) family"/>
</dbReference>
<gene>
    <name evidence="11" type="ORF">PHATRDRAFT_31731</name>
</gene>
<evidence type="ECO:0000256" key="8">
    <source>
        <dbReference type="ARBA" id="ARBA00022989"/>
    </source>
</evidence>
<dbReference type="AlphaFoldDB" id="B7FP68"/>
<dbReference type="Pfam" id="PF03083">
    <property type="entry name" value="MtN3_slv"/>
    <property type="match status" value="1"/>
</dbReference>
<protein>
    <recommendedName>
        <fullName evidence="13">Bidirectional sugar transporter SWEET</fullName>
    </recommendedName>
</protein>
<dbReference type="PANTHER" id="PTHR10791:SF30">
    <property type="entry name" value="SUGAR TRANSPORTER SWEET1"/>
    <property type="match status" value="1"/>
</dbReference>
<keyword evidence="9 10" id="KW-0472">Membrane</keyword>
<evidence type="ECO:0000313" key="12">
    <source>
        <dbReference type="Proteomes" id="UP000000759"/>
    </source>
</evidence>
<feature type="transmembrane region" description="Helical" evidence="10">
    <location>
        <begin position="243"/>
        <end position="268"/>
    </location>
</feature>
<dbReference type="InterPro" id="IPR004316">
    <property type="entry name" value="SWEET_rpt"/>
</dbReference>
<comment type="subcellular location">
    <subcellularLocation>
        <location evidence="1">Cell membrane</location>
        <topology evidence="1">Multi-pass membrane protein</topology>
    </subcellularLocation>
</comment>
<dbReference type="OrthoDB" id="409725at2759"/>
<evidence type="ECO:0000256" key="10">
    <source>
        <dbReference type="SAM" id="Phobius"/>
    </source>
</evidence>
<dbReference type="InParanoid" id="B7FP68"/>
<organism evidence="11 12">
    <name type="scientific">Phaeodactylum tricornutum (strain CCAP 1055/1)</name>
    <dbReference type="NCBI Taxonomy" id="556484"/>
    <lineage>
        <taxon>Eukaryota</taxon>
        <taxon>Sar</taxon>
        <taxon>Stramenopiles</taxon>
        <taxon>Ochrophyta</taxon>
        <taxon>Bacillariophyta</taxon>
        <taxon>Bacillariophyceae</taxon>
        <taxon>Bacillariophycidae</taxon>
        <taxon>Naviculales</taxon>
        <taxon>Phaeodactylaceae</taxon>
        <taxon>Phaeodactylum</taxon>
    </lineage>
</organism>
<evidence type="ECO:0000256" key="9">
    <source>
        <dbReference type="ARBA" id="ARBA00023136"/>
    </source>
</evidence>
<name>B7FP68_PHATC</name>
<keyword evidence="4" id="KW-1003">Cell membrane</keyword>
<dbReference type="RefSeq" id="XP_002177164.1">
    <property type="nucleotide sequence ID" value="XM_002177128.1"/>
</dbReference>
<dbReference type="OMA" id="APFRHEN"/>
<evidence type="ECO:0000256" key="7">
    <source>
        <dbReference type="ARBA" id="ARBA00022737"/>
    </source>
</evidence>
<dbReference type="EMBL" id="CM000605">
    <property type="protein sequence ID" value="EEC51627.1"/>
    <property type="molecule type" value="Genomic_DNA"/>
</dbReference>
<keyword evidence="12" id="KW-1185">Reference proteome</keyword>
<feature type="transmembrane region" description="Helical" evidence="10">
    <location>
        <begin position="72"/>
        <end position="90"/>
    </location>
</feature>
<comment type="similarity">
    <text evidence="2">Belongs to the SWEET sugar transporter family.</text>
</comment>
<reference evidence="12" key="2">
    <citation type="submission" date="2008-08" db="EMBL/GenBank/DDBJ databases">
        <authorList>
            <consortium name="Diatom Consortium"/>
            <person name="Grigoriev I."/>
            <person name="Grimwood J."/>
            <person name="Kuo A."/>
            <person name="Otillar R.P."/>
            <person name="Salamov A."/>
            <person name="Detter J.C."/>
            <person name="Lindquist E."/>
            <person name="Shapiro H."/>
            <person name="Lucas S."/>
            <person name="Glavina del Rio T."/>
            <person name="Pitluck S."/>
            <person name="Rokhsar D."/>
            <person name="Bowler C."/>
        </authorList>
    </citation>
    <scope>GENOME REANNOTATION</scope>
    <source>
        <strain evidence="12">CCAP 1055/1</strain>
    </source>
</reference>
<dbReference type="PaxDb" id="2850-Phatr31731"/>
<evidence type="ECO:0000256" key="1">
    <source>
        <dbReference type="ARBA" id="ARBA00004651"/>
    </source>
</evidence>
<proteinExistence type="inferred from homology"/>
<evidence type="ECO:0008006" key="13">
    <source>
        <dbReference type="Google" id="ProtNLM"/>
    </source>
</evidence>
<sequence>MTLSTSEIILEYVCPSLGVISGLIMFFAPYRDVRFARDNDSLGDLNPTPWAFMLGNCIGWVAYSLLLEDQNLFVFLVNAPALIFSVWLNIQAVKLQYGMFRNEVVRHAIVDALVQESVKILPESSESHRLVPLENSVAMNQEMNLPITEEKPNKRRVTFQECSADLCLSSANADNDPHCVVSDQPLDSSVLDFAKVVWNVTAQNMAAPFRHENLVLFLVTLWVAVIAIVVFGASIMSQRTRELIVGLVVNLNLVFFYGAPLSTIFTVIQMRSSSTVHRPTMMTNTANGVFWFAYGLAILDAFIFVPNGLGALLGTMQIVLCVAFPQQNTGRGSTAVIAPVSASFNKGTEVSVTRPDIIVSDLETPDTLLDINKSS</sequence>
<evidence type="ECO:0000256" key="6">
    <source>
        <dbReference type="ARBA" id="ARBA00022692"/>
    </source>
</evidence>
<reference evidence="11 12" key="1">
    <citation type="journal article" date="2008" name="Nature">
        <title>The Phaeodactylum genome reveals the evolutionary history of diatom genomes.</title>
        <authorList>
            <person name="Bowler C."/>
            <person name="Allen A.E."/>
            <person name="Badger J.H."/>
            <person name="Grimwood J."/>
            <person name="Jabbari K."/>
            <person name="Kuo A."/>
            <person name="Maheswari U."/>
            <person name="Martens C."/>
            <person name="Maumus F."/>
            <person name="Otillar R.P."/>
            <person name="Rayko E."/>
            <person name="Salamov A."/>
            <person name="Vandepoele K."/>
            <person name="Beszteri B."/>
            <person name="Gruber A."/>
            <person name="Heijde M."/>
            <person name="Katinka M."/>
            <person name="Mock T."/>
            <person name="Valentin K."/>
            <person name="Verret F."/>
            <person name="Berges J.A."/>
            <person name="Brownlee C."/>
            <person name="Cadoret J.P."/>
            <person name="Chiovitti A."/>
            <person name="Choi C.J."/>
            <person name="Coesel S."/>
            <person name="De Martino A."/>
            <person name="Detter J.C."/>
            <person name="Durkin C."/>
            <person name="Falciatore A."/>
            <person name="Fournet J."/>
            <person name="Haruta M."/>
            <person name="Huysman M.J."/>
            <person name="Jenkins B.D."/>
            <person name="Jiroutova K."/>
            <person name="Jorgensen R.E."/>
            <person name="Joubert Y."/>
            <person name="Kaplan A."/>
            <person name="Kroger N."/>
            <person name="Kroth P.G."/>
            <person name="La Roche J."/>
            <person name="Lindquist E."/>
            <person name="Lommer M."/>
            <person name="Martin-Jezequel V."/>
            <person name="Lopez P.J."/>
            <person name="Lucas S."/>
            <person name="Mangogna M."/>
            <person name="McGinnis K."/>
            <person name="Medlin L.K."/>
            <person name="Montsant A."/>
            <person name="Oudot-Le Secq M.P."/>
            <person name="Napoli C."/>
            <person name="Obornik M."/>
            <person name="Parker M.S."/>
            <person name="Petit J.L."/>
            <person name="Porcel B.M."/>
            <person name="Poulsen N."/>
            <person name="Robison M."/>
            <person name="Rychlewski L."/>
            <person name="Rynearson T.A."/>
            <person name="Schmutz J."/>
            <person name="Shapiro H."/>
            <person name="Siaut M."/>
            <person name="Stanley M."/>
            <person name="Sussman M.R."/>
            <person name="Taylor A.R."/>
            <person name="Vardi A."/>
            <person name="von Dassow P."/>
            <person name="Vyverman W."/>
            <person name="Willis A."/>
            <person name="Wyrwicz L.S."/>
            <person name="Rokhsar D.S."/>
            <person name="Weissenbach J."/>
            <person name="Armbrust E.V."/>
            <person name="Green B.R."/>
            <person name="Van de Peer Y."/>
            <person name="Grigoriev I.V."/>
        </authorList>
    </citation>
    <scope>NUCLEOTIDE SEQUENCE [LARGE SCALE GENOMIC DNA]</scope>
    <source>
        <strain evidence="11 12">CCAP 1055/1</strain>
    </source>
</reference>
<keyword evidence="7" id="KW-0677">Repeat</keyword>
<keyword evidence="5" id="KW-0762">Sugar transport</keyword>
<feature type="transmembrane region" description="Helical" evidence="10">
    <location>
        <begin position="214"/>
        <end position="236"/>
    </location>
</feature>
<dbReference type="GO" id="GO:0051119">
    <property type="term" value="F:sugar transmembrane transporter activity"/>
    <property type="evidence" value="ECO:0007669"/>
    <property type="project" value="InterPro"/>
</dbReference>
<dbReference type="eggNOG" id="ENOG502SG9P">
    <property type="taxonomic scope" value="Eukaryota"/>
</dbReference>
<evidence type="ECO:0000256" key="5">
    <source>
        <dbReference type="ARBA" id="ARBA00022597"/>
    </source>
</evidence>
<feature type="transmembrane region" description="Helical" evidence="10">
    <location>
        <begin position="12"/>
        <end position="30"/>
    </location>
</feature>
<keyword evidence="6 10" id="KW-0812">Transmembrane</keyword>
<dbReference type="GeneID" id="7196336"/>
<evidence type="ECO:0000256" key="3">
    <source>
        <dbReference type="ARBA" id="ARBA00022448"/>
    </source>
</evidence>
<dbReference type="InterPro" id="IPR047664">
    <property type="entry name" value="SWEET"/>
</dbReference>
<keyword evidence="8 10" id="KW-1133">Transmembrane helix</keyword>
<accession>B7FP68</accession>
<dbReference type="HOGENOM" id="CLU_048643_2_3_1"/>
<evidence type="ECO:0000256" key="2">
    <source>
        <dbReference type="ARBA" id="ARBA00007809"/>
    </source>
</evidence>
<evidence type="ECO:0000313" key="11">
    <source>
        <dbReference type="EMBL" id="EEC51627.1"/>
    </source>
</evidence>
<dbReference type="Gene3D" id="1.20.1280.290">
    <property type="match status" value="2"/>
</dbReference>
<dbReference type="GO" id="GO:0005886">
    <property type="term" value="C:plasma membrane"/>
    <property type="evidence" value="ECO:0007669"/>
    <property type="project" value="UniProtKB-SubCell"/>
</dbReference>
<evidence type="ECO:0000256" key="4">
    <source>
        <dbReference type="ARBA" id="ARBA00022475"/>
    </source>
</evidence>